<evidence type="ECO:0000256" key="4">
    <source>
        <dbReference type="ARBA" id="ARBA00022989"/>
    </source>
</evidence>
<evidence type="ECO:0000313" key="7">
    <source>
        <dbReference type="EMBL" id="AFX99088.1"/>
    </source>
</evidence>
<dbReference type="GO" id="GO:0015920">
    <property type="term" value="P:lipopolysaccharide transport"/>
    <property type="evidence" value="ECO:0007669"/>
    <property type="project" value="TreeGrafter"/>
</dbReference>
<feature type="transmembrane region" description="Helical" evidence="6">
    <location>
        <begin position="48"/>
        <end position="76"/>
    </location>
</feature>
<dbReference type="HOGENOM" id="CLU_028799_7_1_5"/>
<evidence type="ECO:0000256" key="1">
    <source>
        <dbReference type="ARBA" id="ARBA00004651"/>
    </source>
</evidence>
<dbReference type="EMBL" id="CP003539">
    <property type="protein sequence ID" value="AFX99088.1"/>
    <property type="molecule type" value="Genomic_DNA"/>
</dbReference>
<dbReference type="Proteomes" id="UP000010077">
    <property type="component" value="Chromosome"/>
</dbReference>
<name>K7Z4X0_9PROT</name>
<dbReference type="GO" id="GO:0043190">
    <property type="term" value="C:ATP-binding cassette (ABC) transporter complex"/>
    <property type="evidence" value="ECO:0007669"/>
    <property type="project" value="TreeGrafter"/>
</dbReference>
<reference evidence="7 8" key="1">
    <citation type="journal article" date="2012" name="Proc. Natl. Acad. Sci. U.S.A.">
        <title>Genome streamlining and chemical defense in a coral reef symbiosis.</title>
        <authorList>
            <person name="Kwan J.C."/>
            <person name="Donia M.S."/>
            <person name="Han A.W."/>
            <person name="Hirose E."/>
            <person name="Haygood M.G."/>
            <person name="Schmidt E.W."/>
        </authorList>
    </citation>
    <scope>NUCLEOTIDE SEQUENCE [LARGE SCALE GENOMIC DNA]</scope>
    <source>
        <strain evidence="7 8">L2</strain>
    </source>
</reference>
<feature type="transmembrane region" description="Helical" evidence="6">
    <location>
        <begin position="7"/>
        <end position="28"/>
    </location>
</feature>
<keyword evidence="5 6" id="KW-0472">Membrane</keyword>
<organism evidence="7 8">
    <name type="scientific">Candidatus Endolissoclinum faulkneri L2</name>
    <dbReference type="NCBI Taxonomy" id="1193729"/>
    <lineage>
        <taxon>Bacteria</taxon>
        <taxon>Pseudomonadati</taxon>
        <taxon>Pseudomonadota</taxon>
        <taxon>Alphaproteobacteria</taxon>
        <taxon>Rhodospirillales</taxon>
        <taxon>Rhodospirillaceae</taxon>
        <taxon>Candidatus Endolissoclinum</taxon>
    </lineage>
</organism>
<evidence type="ECO:0000256" key="3">
    <source>
        <dbReference type="ARBA" id="ARBA00022692"/>
    </source>
</evidence>
<keyword evidence="2" id="KW-1003">Cell membrane</keyword>
<dbReference type="PANTHER" id="PTHR33529:SF6">
    <property type="entry name" value="YJGP_YJGQ FAMILY PERMEASE"/>
    <property type="match status" value="1"/>
</dbReference>
<sequence>MCFKLYVLRQIVTAMLFIIISLTFVIWLSQSLRFVDLLVNRSLSINTFIYLTIMLMPTWLSIVLPIASFASMLFVYNKMTVDQELLVMAAAGLSPIRLSQPAFFVAIATTGLCFLLNTYLIPMGYRVFKELQWQIKHNMENIIPREGEFCSLGDNITIYFHTFQANGNLLGIMLHDQRNPAKLITFVAEKGILVNTPKGPHAVMINGNRQEHEVKTKHINILYFDYYLIDLGKNEQEKRSYREINELFIYQLLNPTDSVNTNSSASELIAEGYQRLSSPLLPISLSAIGLAVMLSTKFSRHRQSTKIILAVLLAVATESLACVSKYLVTKSSPMIALMWLTVILPLILSIISLSCVRLRTRRAQVTRL</sequence>
<dbReference type="PANTHER" id="PTHR33529">
    <property type="entry name" value="SLR0882 PROTEIN-RELATED"/>
    <property type="match status" value="1"/>
</dbReference>
<evidence type="ECO:0000256" key="6">
    <source>
        <dbReference type="SAM" id="Phobius"/>
    </source>
</evidence>
<dbReference type="Pfam" id="PF03739">
    <property type="entry name" value="LptF_LptG"/>
    <property type="match status" value="1"/>
</dbReference>
<comment type="subcellular location">
    <subcellularLocation>
        <location evidence="1">Cell membrane</location>
        <topology evidence="1">Multi-pass membrane protein</topology>
    </subcellularLocation>
</comment>
<keyword evidence="3 6" id="KW-0812">Transmembrane</keyword>
<dbReference type="STRING" id="1193729.A1OE_904"/>
<evidence type="ECO:0000256" key="2">
    <source>
        <dbReference type="ARBA" id="ARBA00022475"/>
    </source>
</evidence>
<accession>K7Z4X0</accession>
<dbReference type="InterPro" id="IPR005495">
    <property type="entry name" value="LptG/LptF_permease"/>
</dbReference>
<feature type="transmembrane region" description="Helical" evidence="6">
    <location>
        <begin position="102"/>
        <end position="121"/>
    </location>
</feature>
<dbReference type="eggNOG" id="COG0795">
    <property type="taxonomic scope" value="Bacteria"/>
</dbReference>
<dbReference type="AlphaFoldDB" id="K7Z4X0"/>
<dbReference type="KEGG" id="thal:A1OE_904"/>
<evidence type="ECO:0000313" key="8">
    <source>
        <dbReference type="Proteomes" id="UP000010077"/>
    </source>
</evidence>
<evidence type="ECO:0000256" key="5">
    <source>
        <dbReference type="ARBA" id="ARBA00023136"/>
    </source>
</evidence>
<gene>
    <name evidence="7" type="ORF">A1OE_904</name>
</gene>
<protein>
    <recommendedName>
        <fullName evidence="9">Lipopolysaccharide export system permease protein LptF</fullName>
    </recommendedName>
</protein>
<keyword evidence="4 6" id="KW-1133">Transmembrane helix</keyword>
<proteinExistence type="predicted"/>
<dbReference type="RefSeq" id="WP_015088586.1">
    <property type="nucleotide sequence ID" value="NC_019566.1"/>
</dbReference>
<dbReference type="OrthoDB" id="8477889at2"/>
<feature type="transmembrane region" description="Helical" evidence="6">
    <location>
        <begin position="334"/>
        <end position="358"/>
    </location>
</feature>
<evidence type="ECO:0008006" key="9">
    <source>
        <dbReference type="Google" id="ProtNLM"/>
    </source>
</evidence>
<keyword evidence="8" id="KW-1185">Reference proteome</keyword>
<feature type="transmembrane region" description="Helical" evidence="6">
    <location>
        <begin position="307"/>
        <end position="328"/>
    </location>
</feature>